<dbReference type="Proteomes" id="UP000006643">
    <property type="component" value="Unassembled WGS sequence"/>
</dbReference>
<organism evidence="9 10">
    <name type="scientific">Phytophthora infestans (strain T30-4)</name>
    <name type="common">Potato late blight agent</name>
    <dbReference type="NCBI Taxonomy" id="403677"/>
    <lineage>
        <taxon>Eukaryota</taxon>
        <taxon>Sar</taxon>
        <taxon>Stramenopiles</taxon>
        <taxon>Oomycota</taxon>
        <taxon>Peronosporomycetes</taxon>
        <taxon>Peronosporales</taxon>
        <taxon>Peronosporaceae</taxon>
        <taxon>Phytophthora</taxon>
    </lineage>
</organism>
<dbReference type="OMA" id="HCTILLA"/>
<dbReference type="OrthoDB" id="10489698at2759"/>
<dbReference type="AlphaFoldDB" id="D0MUD4"/>
<protein>
    <submittedName>
        <fullName evidence="9">Secreted RxLR effector peptide protein, putative</fullName>
    </submittedName>
</protein>
<feature type="chain" id="PRO_5003011578" evidence="7">
    <location>
        <begin position="22"/>
        <end position="118"/>
    </location>
</feature>
<dbReference type="GeneID" id="9469365"/>
<evidence type="ECO:0000256" key="5">
    <source>
        <dbReference type="ARBA" id="ARBA00022729"/>
    </source>
</evidence>
<name>D0MUD4_PHYIT</name>
<reference evidence="10" key="1">
    <citation type="journal article" date="2009" name="Nature">
        <title>Genome sequence and analysis of the Irish potato famine pathogen Phytophthora infestans.</title>
        <authorList>
            <consortium name="The Broad Institute Genome Sequencing Platform"/>
            <person name="Haas B.J."/>
            <person name="Kamoun S."/>
            <person name="Zody M.C."/>
            <person name="Jiang R.H."/>
            <person name="Handsaker R.E."/>
            <person name="Cano L.M."/>
            <person name="Grabherr M."/>
            <person name="Kodira C.D."/>
            <person name="Raffaele S."/>
            <person name="Torto-Alalibo T."/>
            <person name="Bozkurt T.O."/>
            <person name="Ah-Fong A.M."/>
            <person name="Alvarado L."/>
            <person name="Anderson V.L."/>
            <person name="Armstrong M.R."/>
            <person name="Avrova A."/>
            <person name="Baxter L."/>
            <person name="Beynon J."/>
            <person name="Boevink P.C."/>
            <person name="Bollmann S.R."/>
            <person name="Bos J.I."/>
            <person name="Bulone V."/>
            <person name="Cai G."/>
            <person name="Cakir C."/>
            <person name="Carrington J.C."/>
            <person name="Chawner M."/>
            <person name="Conti L."/>
            <person name="Costanzo S."/>
            <person name="Ewan R."/>
            <person name="Fahlgren N."/>
            <person name="Fischbach M.A."/>
            <person name="Fugelstad J."/>
            <person name="Gilroy E.M."/>
            <person name="Gnerre S."/>
            <person name="Green P.J."/>
            <person name="Grenville-Briggs L.J."/>
            <person name="Griffith J."/>
            <person name="Grunwald N.J."/>
            <person name="Horn K."/>
            <person name="Horner N.R."/>
            <person name="Hu C.H."/>
            <person name="Huitema E."/>
            <person name="Jeong D.H."/>
            <person name="Jones A.M."/>
            <person name="Jones J.D."/>
            <person name="Jones R.W."/>
            <person name="Karlsson E.K."/>
            <person name="Kunjeti S.G."/>
            <person name="Lamour K."/>
            <person name="Liu Z."/>
            <person name="Ma L."/>
            <person name="Maclean D."/>
            <person name="Chibucos M.C."/>
            <person name="McDonald H."/>
            <person name="McWalters J."/>
            <person name="Meijer H.J."/>
            <person name="Morgan W."/>
            <person name="Morris P.F."/>
            <person name="Munro C.A."/>
            <person name="O'Neill K."/>
            <person name="Ospina-Giraldo M."/>
            <person name="Pinzon A."/>
            <person name="Pritchard L."/>
            <person name="Ramsahoye B."/>
            <person name="Ren Q."/>
            <person name="Restrepo S."/>
            <person name="Roy S."/>
            <person name="Sadanandom A."/>
            <person name="Savidor A."/>
            <person name="Schornack S."/>
            <person name="Schwartz D.C."/>
            <person name="Schumann U.D."/>
            <person name="Schwessinger B."/>
            <person name="Seyer L."/>
            <person name="Sharpe T."/>
            <person name="Silvar C."/>
            <person name="Song J."/>
            <person name="Studholme D.J."/>
            <person name="Sykes S."/>
            <person name="Thines M."/>
            <person name="van de Vondervoort P.J."/>
            <person name="Phuntumart V."/>
            <person name="Wawra S."/>
            <person name="Weide R."/>
            <person name="Win J."/>
            <person name="Young C."/>
            <person name="Zhou S."/>
            <person name="Fry W."/>
            <person name="Meyers B.C."/>
            <person name="van West P."/>
            <person name="Ristaino J."/>
            <person name="Govers F."/>
            <person name="Birch P.R."/>
            <person name="Whisson S.C."/>
            <person name="Judelson H.S."/>
            <person name="Nusbaum C."/>
        </authorList>
    </citation>
    <scope>NUCLEOTIDE SEQUENCE [LARGE SCALE GENOMIC DNA]</scope>
    <source>
        <strain evidence="10">T30-4</strain>
    </source>
</reference>
<evidence type="ECO:0000313" key="9">
    <source>
        <dbReference type="EMBL" id="EEY61581.1"/>
    </source>
</evidence>
<dbReference type="RefSeq" id="XP_002908498.1">
    <property type="nucleotide sequence ID" value="XM_002908452.1"/>
</dbReference>
<dbReference type="HOGENOM" id="CLU_2077674_0_0_1"/>
<feature type="domain" description="RxLR effector PexRD54 WY" evidence="8">
    <location>
        <begin position="81"/>
        <end position="109"/>
    </location>
</feature>
<comment type="similarity">
    <text evidence="3">Belongs to the RxLR effector family.</text>
</comment>
<comment type="subcellular location">
    <subcellularLocation>
        <location evidence="1">Host cell</location>
    </subcellularLocation>
    <subcellularLocation>
        <location evidence="2">Secreted</location>
    </subcellularLocation>
</comment>
<dbReference type="GO" id="GO:0005576">
    <property type="term" value="C:extracellular region"/>
    <property type="evidence" value="ECO:0007669"/>
    <property type="project" value="UniProtKB-SubCell"/>
</dbReference>
<dbReference type="InParanoid" id="D0MUD4"/>
<dbReference type="STRING" id="403677.D0MUD4"/>
<keyword evidence="6" id="KW-0843">Virulence</keyword>
<accession>D0MUD4</accession>
<evidence type="ECO:0000313" key="10">
    <source>
        <dbReference type="Proteomes" id="UP000006643"/>
    </source>
</evidence>
<keyword evidence="5 7" id="KW-0732">Signal</keyword>
<evidence type="ECO:0000259" key="8">
    <source>
        <dbReference type="Pfam" id="PF22748"/>
    </source>
</evidence>
<dbReference type="KEGG" id="pif:PITG_01904"/>
<proteinExistence type="inferred from homology"/>
<dbReference type="GO" id="GO:0043657">
    <property type="term" value="C:host cell"/>
    <property type="evidence" value="ECO:0007669"/>
    <property type="project" value="UniProtKB-SubCell"/>
</dbReference>
<sequence length="118" mass="12602">MRFHCTILLAILAFLDSTCRAALSSPTMERLNVAGNNAALSRRFLRSTGSNIGGMAAEERSALSKIAGGVAKISPSGHDIANKMWLKLRTNPEVVFKELKLGKTGVKLDKITQLSCGG</sequence>
<evidence type="ECO:0000256" key="6">
    <source>
        <dbReference type="ARBA" id="ARBA00023026"/>
    </source>
</evidence>
<evidence type="ECO:0000256" key="7">
    <source>
        <dbReference type="SAM" id="SignalP"/>
    </source>
</evidence>
<feature type="signal peptide" evidence="7">
    <location>
        <begin position="1"/>
        <end position="21"/>
    </location>
</feature>
<evidence type="ECO:0000256" key="2">
    <source>
        <dbReference type="ARBA" id="ARBA00004613"/>
    </source>
</evidence>
<keyword evidence="4" id="KW-0964">Secreted</keyword>
<keyword evidence="10" id="KW-1185">Reference proteome</keyword>
<dbReference type="Pfam" id="PF22748">
    <property type="entry name" value="PexRD54_WY"/>
    <property type="match status" value="1"/>
</dbReference>
<evidence type="ECO:0000256" key="1">
    <source>
        <dbReference type="ARBA" id="ARBA00004340"/>
    </source>
</evidence>
<dbReference type="VEuPathDB" id="FungiDB:PITG_01904"/>
<dbReference type="EMBL" id="DS028119">
    <property type="protein sequence ID" value="EEY61581.1"/>
    <property type="molecule type" value="Genomic_DNA"/>
</dbReference>
<gene>
    <name evidence="9" type="ORF">PITG_01904</name>
</gene>
<dbReference type="InterPro" id="IPR054463">
    <property type="entry name" value="PexRD54_WY"/>
</dbReference>
<evidence type="ECO:0000256" key="3">
    <source>
        <dbReference type="ARBA" id="ARBA00010400"/>
    </source>
</evidence>
<evidence type="ECO:0000256" key="4">
    <source>
        <dbReference type="ARBA" id="ARBA00022525"/>
    </source>
</evidence>